<dbReference type="Gene3D" id="1.10.1740.10">
    <property type="match status" value="1"/>
</dbReference>
<keyword evidence="2" id="KW-0805">Transcription regulation</keyword>
<dbReference type="RefSeq" id="WP_386368697.1">
    <property type="nucleotide sequence ID" value="NZ_JBHTEE010000001.1"/>
</dbReference>
<evidence type="ECO:0000259" key="8">
    <source>
        <dbReference type="Pfam" id="PF20239"/>
    </source>
</evidence>
<dbReference type="Pfam" id="PF20239">
    <property type="entry name" value="DUF6596"/>
    <property type="match status" value="1"/>
</dbReference>
<comment type="caution">
    <text evidence="9">The sequence shown here is derived from an EMBL/GenBank/DDBJ whole genome shotgun (WGS) entry which is preliminary data.</text>
</comment>
<dbReference type="InterPro" id="IPR007627">
    <property type="entry name" value="RNA_pol_sigma70_r2"/>
</dbReference>
<proteinExistence type="inferred from homology"/>
<evidence type="ECO:0000313" key="9">
    <source>
        <dbReference type="EMBL" id="MFC7604052.1"/>
    </source>
</evidence>
<dbReference type="InterPro" id="IPR036388">
    <property type="entry name" value="WH-like_DNA-bd_sf"/>
</dbReference>
<keyword evidence="4" id="KW-0804">Transcription</keyword>
<evidence type="ECO:0000259" key="7">
    <source>
        <dbReference type="Pfam" id="PF08281"/>
    </source>
</evidence>
<dbReference type="InterPro" id="IPR019734">
    <property type="entry name" value="TPR_rpt"/>
</dbReference>
<dbReference type="EMBL" id="JBHTEE010000001">
    <property type="protein sequence ID" value="MFC7604052.1"/>
    <property type="molecule type" value="Genomic_DNA"/>
</dbReference>
<dbReference type="PROSITE" id="PS50005">
    <property type="entry name" value="TPR"/>
    <property type="match status" value="1"/>
</dbReference>
<evidence type="ECO:0000259" key="6">
    <source>
        <dbReference type="Pfam" id="PF04542"/>
    </source>
</evidence>
<dbReference type="InterPro" id="IPR013325">
    <property type="entry name" value="RNA_pol_sigma_r2"/>
</dbReference>
<evidence type="ECO:0000256" key="1">
    <source>
        <dbReference type="ARBA" id="ARBA00010641"/>
    </source>
</evidence>
<organism evidence="9 10">
    <name type="scientific">Streptosporangium amethystogenes subsp. fukuiense</name>
    <dbReference type="NCBI Taxonomy" id="698418"/>
    <lineage>
        <taxon>Bacteria</taxon>
        <taxon>Bacillati</taxon>
        <taxon>Actinomycetota</taxon>
        <taxon>Actinomycetes</taxon>
        <taxon>Streptosporangiales</taxon>
        <taxon>Streptosporangiaceae</taxon>
        <taxon>Streptosporangium</taxon>
    </lineage>
</organism>
<feature type="domain" description="RNA polymerase sigma-70 region 2" evidence="6">
    <location>
        <begin position="26"/>
        <end position="86"/>
    </location>
</feature>
<evidence type="ECO:0000313" key="10">
    <source>
        <dbReference type="Proteomes" id="UP001596514"/>
    </source>
</evidence>
<dbReference type="Proteomes" id="UP001596514">
    <property type="component" value="Unassembled WGS sequence"/>
</dbReference>
<keyword evidence="10" id="KW-1185">Reference proteome</keyword>
<keyword evidence="3" id="KW-0731">Sigma factor</keyword>
<dbReference type="PANTHER" id="PTHR47756:SF1">
    <property type="entry name" value="BLL0085 PROTEIN"/>
    <property type="match status" value="1"/>
</dbReference>
<dbReference type="InterPro" id="IPR013324">
    <property type="entry name" value="RNA_pol_sigma_r3/r4-like"/>
</dbReference>
<dbReference type="Gene3D" id="1.10.10.10">
    <property type="entry name" value="Winged helix-like DNA-binding domain superfamily/Winged helix DNA-binding domain"/>
    <property type="match status" value="1"/>
</dbReference>
<dbReference type="Pfam" id="PF04542">
    <property type="entry name" value="Sigma70_r2"/>
    <property type="match status" value="1"/>
</dbReference>
<dbReference type="InterPro" id="IPR013249">
    <property type="entry name" value="RNA_pol_sigma70_r4_t2"/>
</dbReference>
<dbReference type="SUPFAM" id="SSF88946">
    <property type="entry name" value="Sigma2 domain of RNA polymerase sigma factors"/>
    <property type="match status" value="1"/>
</dbReference>
<evidence type="ECO:0000256" key="3">
    <source>
        <dbReference type="ARBA" id="ARBA00023082"/>
    </source>
</evidence>
<dbReference type="InterPro" id="IPR014284">
    <property type="entry name" value="RNA_pol_sigma-70_dom"/>
</dbReference>
<dbReference type="SUPFAM" id="SSF88659">
    <property type="entry name" value="Sigma3 and sigma4 domains of RNA polymerase sigma factors"/>
    <property type="match status" value="1"/>
</dbReference>
<name>A0ABW2T7L3_9ACTN</name>
<protein>
    <submittedName>
        <fullName evidence="9">RNA polymerase sigma factor</fullName>
    </submittedName>
</protein>
<evidence type="ECO:0000256" key="2">
    <source>
        <dbReference type="ARBA" id="ARBA00023015"/>
    </source>
</evidence>
<evidence type="ECO:0000256" key="4">
    <source>
        <dbReference type="ARBA" id="ARBA00023163"/>
    </source>
</evidence>
<comment type="similarity">
    <text evidence="1">Belongs to the sigma-70 factor family. ECF subfamily.</text>
</comment>
<sequence>MVGSGDMMVGESHRVVEAVWRIESTRVIAGLARMVRDVGLAEELAQDALVLALEQWPKSGVPDNPGAWLMLTAKHRAIDLLRRRTRYEHKLEEVGRDVEIRQEAAEAELDDALDDHIGDDVLRLLFTACHPVLSTEGRLALTLRLLGGLTTEEIARAFLVPEPTVGQRIFRAKRTLAEKRVRIEMPAPAELGERLASVLEVVYLIFNEGYSATAGDDWMRPSLCEEALRLGRILAGLMPREAEAHGLVALMEIQASRLRARTGPDGEPVLLPDQDRRLWDRLLIRRGLEALERAEALGTLGPYGLQAAIAACHARARSTDDTDWERMAALYRVLAHLTPSPVVELNRAVAVSRAYGPARGLEIVDGLAAERALRGYPQLPAVRGDLLARLGRLDEAREEFERAAELTRNERERTLFLSRAAATRG</sequence>
<feature type="domain" description="RNA polymerase sigma factor 70 region 4 type 2" evidence="7">
    <location>
        <begin position="126"/>
        <end position="176"/>
    </location>
</feature>
<gene>
    <name evidence="9" type="ORF">ACFQVD_28460</name>
</gene>
<keyword evidence="5" id="KW-0802">TPR repeat</keyword>
<dbReference type="Pfam" id="PF08281">
    <property type="entry name" value="Sigma70_r4_2"/>
    <property type="match status" value="1"/>
</dbReference>
<evidence type="ECO:0000256" key="5">
    <source>
        <dbReference type="PROSITE-ProRule" id="PRU00339"/>
    </source>
</evidence>
<feature type="repeat" description="TPR" evidence="5">
    <location>
        <begin position="377"/>
        <end position="410"/>
    </location>
</feature>
<accession>A0ABW2T7L3</accession>
<reference evidence="10" key="1">
    <citation type="journal article" date="2019" name="Int. J. Syst. Evol. Microbiol.">
        <title>The Global Catalogue of Microorganisms (GCM) 10K type strain sequencing project: providing services to taxonomists for standard genome sequencing and annotation.</title>
        <authorList>
            <consortium name="The Broad Institute Genomics Platform"/>
            <consortium name="The Broad Institute Genome Sequencing Center for Infectious Disease"/>
            <person name="Wu L."/>
            <person name="Ma J."/>
        </authorList>
    </citation>
    <scope>NUCLEOTIDE SEQUENCE [LARGE SCALE GENOMIC DNA]</scope>
    <source>
        <strain evidence="10">JCM 10083</strain>
    </source>
</reference>
<dbReference type="NCBIfam" id="TIGR02937">
    <property type="entry name" value="sigma70-ECF"/>
    <property type="match status" value="1"/>
</dbReference>
<dbReference type="PANTHER" id="PTHR47756">
    <property type="entry name" value="BLL6612 PROTEIN-RELATED"/>
    <property type="match status" value="1"/>
</dbReference>
<dbReference type="InterPro" id="IPR046531">
    <property type="entry name" value="DUF6596"/>
</dbReference>
<feature type="domain" description="DUF6596" evidence="8">
    <location>
        <begin position="194"/>
        <end position="294"/>
    </location>
</feature>